<dbReference type="SUPFAM" id="SSF88723">
    <property type="entry name" value="PIN domain-like"/>
    <property type="match status" value="1"/>
</dbReference>
<dbReference type="RefSeq" id="WP_147800788.1">
    <property type="nucleotide sequence ID" value="NZ_VPFL01000023.1"/>
</dbReference>
<dbReference type="InParanoid" id="A0A5C7ETM0"/>
<evidence type="ECO:0000313" key="3">
    <source>
        <dbReference type="Proteomes" id="UP000321201"/>
    </source>
</evidence>
<accession>A0A5C7ETM0</accession>
<dbReference type="EMBL" id="VPFL01000023">
    <property type="protein sequence ID" value="TXF10707.1"/>
    <property type="molecule type" value="Genomic_DNA"/>
</dbReference>
<feature type="domain" description="PIN" evidence="1">
    <location>
        <begin position="4"/>
        <end position="129"/>
    </location>
</feature>
<dbReference type="InterPro" id="IPR029060">
    <property type="entry name" value="PIN-like_dom_sf"/>
</dbReference>
<evidence type="ECO:0000259" key="1">
    <source>
        <dbReference type="Pfam" id="PF01850"/>
    </source>
</evidence>
<comment type="caution">
    <text evidence="2">The sequence shown here is derived from an EMBL/GenBank/DDBJ whole genome shotgun (WGS) entry which is preliminary data.</text>
</comment>
<gene>
    <name evidence="2" type="ORF">FR698_13810</name>
</gene>
<protein>
    <submittedName>
        <fullName evidence="2">Type II toxin-antitoxin system VapC family toxin</fullName>
    </submittedName>
</protein>
<dbReference type="Proteomes" id="UP000321201">
    <property type="component" value="Unassembled WGS sequence"/>
</dbReference>
<dbReference type="Gene3D" id="3.40.50.1010">
    <property type="entry name" value="5'-nuclease"/>
    <property type="match status" value="1"/>
</dbReference>
<dbReference type="InterPro" id="IPR002716">
    <property type="entry name" value="PIN_dom"/>
</dbReference>
<sequence length="143" mass="16162">MILYLDTSALVKLFVPEVHSEAVRRGVRAGSVIGTHLLAYAETCSAFARLAEARKDESLYQRLRRRLDAHWAEWEIIQVEEHPVRRAADFCARYRLRGDDSIHLAAAERVYSATCGRADFRFGVFDTRLARAAAELGLTLLEA</sequence>
<name>A0A5C7ETM0_9PROT</name>
<keyword evidence="3" id="KW-1185">Reference proteome</keyword>
<dbReference type="OrthoDB" id="5568064at2"/>
<dbReference type="Pfam" id="PF01850">
    <property type="entry name" value="PIN"/>
    <property type="match status" value="1"/>
</dbReference>
<dbReference type="CDD" id="cd09874">
    <property type="entry name" value="PIN_MT3492-like"/>
    <property type="match status" value="1"/>
</dbReference>
<evidence type="ECO:0000313" key="2">
    <source>
        <dbReference type="EMBL" id="TXF10707.1"/>
    </source>
</evidence>
<organism evidence="2 3">
    <name type="scientific">Pelomicrobium methylotrophicum</name>
    <dbReference type="NCBI Taxonomy" id="2602750"/>
    <lineage>
        <taxon>Bacteria</taxon>
        <taxon>Pseudomonadati</taxon>
        <taxon>Pseudomonadota</taxon>
        <taxon>Hydrogenophilia</taxon>
        <taxon>Hydrogenophilia incertae sedis</taxon>
        <taxon>Pelomicrobium</taxon>
    </lineage>
</organism>
<proteinExistence type="predicted"/>
<dbReference type="AlphaFoldDB" id="A0A5C7ETM0"/>
<reference evidence="2 3" key="1">
    <citation type="submission" date="2019-08" db="EMBL/GenBank/DDBJ databases">
        <title>Pelomicrobium methylotrophicum gen. nov., sp. nov. a moderately thermophilic, facultatively anaerobic, lithoautotrophic and methylotrophic bacterium isolated from a terrestrial mud volcano.</title>
        <authorList>
            <person name="Slobodkina G.B."/>
            <person name="Merkel A.Y."/>
            <person name="Slobodkin A.I."/>
        </authorList>
    </citation>
    <scope>NUCLEOTIDE SEQUENCE [LARGE SCALE GENOMIC DNA]</scope>
    <source>
        <strain evidence="2 3">SM250</strain>
    </source>
</reference>